<sequence>MQNSGLFLNYFDTCNALVRSYYYQRAIKDISCKVLVVGGGTGGCSVAWRLSKKLNAKDILLLEPNWLHYYQPSFTLVAAGLADITQSRKPFKDVVPPDVKWLKDEATQFDPRNNTVDTACGLRVHYDLMVIAVGLKNDYHKIPGLKRLLDDPVSPVSTIYSPDYCSKCWCNLQQFQGGHAVFTFPKQAGKCSGAAQKIMYLAHDYWTRKKIQHCTSISYATAAQALFGVPKYAASLVKVAQQRDIAVNYSLELVEVTPKHAVFTGCGDQTTTLPYKLLHVTPPMSPPACLSTSELVSDGYLSVDKHTLQHVRYPDVFGLGDCTSTPNSKTAAAAAVQSSVVSRNVVSKLNGRQLSARYSGYGACPILTSYKGGIIAEFEYDKKICETFPFDQSKESRLCYYLQKNIFPILYWEGIVKGKWSGPAVLRKIFHPFGK</sequence>
<keyword evidence="6" id="KW-0809">Transit peptide</keyword>
<evidence type="ECO:0000256" key="15">
    <source>
        <dbReference type="ARBA" id="ARBA00070160"/>
    </source>
</evidence>
<comment type="subcellular location">
    <subcellularLocation>
        <location evidence="2">Mitochondrion</location>
    </subcellularLocation>
</comment>
<evidence type="ECO:0000259" key="17">
    <source>
        <dbReference type="Pfam" id="PF07992"/>
    </source>
</evidence>
<evidence type="ECO:0000313" key="18">
    <source>
        <dbReference type="EMBL" id="VVC86563.1"/>
    </source>
</evidence>
<keyword evidence="5" id="KW-0274">FAD</keyword>
<evidence type="ECO:0000256" key="12">
    <source>
        <dbReference type="ARBA" id="ARBA00059167"/>
    </source>
</evidence>
<dbReference type="EMBL" id="FZQP02000004">
    <property type="protein sequence ID" value="VVC86563.1"/>
    <property type="molecule type" value="Genomic_DNA"/>
</dbReference>
<evidence type="ECO:0000256" key="4">
    <source>
        <dbReference type="ARBA" id="ARBA00022719"/>
    </source>
</evidence>
<dbReference type="GO" id="GO:0106436">
    <property type="term" value="F:glutathione-dependent sulfide quinone oxidoreductase activity"/>
    <property type="evidence" value="ECO:0007669"/>
    <property type="project" value="UniProtKB-EC"/>
</dbReference>
<comment type="cofactor">
    <cofactor evidence="1">
        <name>FAD</name>
        <dbReference type="ChEBI" id="CHEBI:57692"/>
    </cofactor>
</comment>
<dbReference type="GO" id="GO:0070224">
    <property type="term" value="F:sulfide:quinone oxidoreductase activity"/>
    <property type="evidence" value="ECO:0007669"/>
    <property type="project" value="TreeGrafter"/>
</dbReference>
<evidence type="ECO:0000256" key="11">
    <source>
        <dbReference type="ARBA" id="ARBA00052986"/>
    </source>
</evidence>
<dbReference type="GO" id="GO:0005739">
    <property type="term" value="C:mitochondrion"/>
    <property type="evidence" value="ECO:0007669"/>
    <property type="project" value="UniProtKB-SubCell"/>
</dbReference>
<organism evidence="18 19">
    <name type="scientific">Leptidea sinapis</name>
    <dbReference type="NCBI Taxonomy" id="189913"/>
    <lineage>
        <taxon>Eukaryota</taxon>
        <taxon>Metazoa</taxon>
        <taxon>Ecdysozoa</taxon>
        <taxon>Arthropoda</taxon>
        <taxon>Hexapoda</taxon>
        <taxon>Insecta</taxon>
        <taxon>Pterygota</taxon>
        <taxon>Neoptera</taxon>
        <taxon>Endopterygota</taxon>
        <taxon>Lepidoptera</taxon>
        <taxon>Glossata</taxon>
        <taxon>Ditrysia</taxon>
        <taxon>Papilionoidea</taxon>
        <taxon>Pieridae</taxon>
        <taxon>Dismorphiinae</taxon>
        <taxon>Leptidea</taxon>
    </lineage>
</organism>
<dbReference type="FunFam" id="3.50.50.60:FF:000034">
    <property type="entry name" value="sulfide:quinone oxidoreductase, mitochondrial"/>
    <property type="match status" value="1"/>
</dbReference>
<keyword evidence="4" id="KW-0874">Quinone</keyword>
<evidence type="ECO:0000256" key="9">
    <source>
        <dbReference type="ARBA" id="ARBA00051038"/>
    </source>
</evidence>
<dbReference type="GO" id="GO:0071949">
    <property type="term" value="F:FAD binding"/>
    <property type="evidence" value="ECO:0007669"/>
    <property type="project" value="TreeGrafter"/>
</dbReference>
<dbReference type="PANTHER" id="PTHR10632">
    <property type="entry name" value="SULFIDE:QUINONE OXIDOREDUCTASE"/>
    <property type="match status" value="1"/>
</dbReference>
<dbReference type="InterPro" id="IPR036188">
    <property type="entry name" value="FAD/NAD-bd_sf"/>
</dbReference>
<dbReference type="Pfam" id="PF07992">
    <property type="entry name" value="Pyr_redox_2"/>
    <property type="match status" value="1"/>
</dbReference>
<keyword evidence="19" id="KW-1185">Reference proteome</keyword>
<feature type="domain" description="FAD/NAD(P)-binding" evidence="17">
    <location>
        <begin position="33"/>
        <end position="146"/>
    </location>
</feature>
<evidence type="ECO:0000256" key="3">
    <source>
        <dbReference type="ARBA" id="ARBA00022630"/>
    </source>
</evidence>
<evidence type="ECO:0000256" key="16">
    <source>
        <dbReference type="ARBA" id="ARBA00082958"/>
    </source>
</evidence>
<evidence type="ECO:0000256" key="10">
    <source>
        <dbReference type="ARBA" id="ARBA00052810"/>
    </source>
</evidence>
<dbReference type="Proteomes" id="UP000324832">
    <property type="component" value="Unassembled WGS sequence"/>
</dbReference>
<keyword evidence="7" id="KW-0560">Oxidoreductase</keyword>
<dbReference type="AlphaFoldDB" id="A0A5E4PKW1"/>
<dbReference type="SUPFAM" id="SSF51905">
    <property type="entry name" value="FAD/NAD(P)-binding domain"/>
    <property type="match status" value="2"/>
</dbReference>
<evidence type="ECO:0000256" key="13">
    <source>
        <dbReference type="ARBA" id="ARBA00060891"/>
    </source>
</evidence>
<dbReference type="InterPro" id="IPR023753">
    <property type="entry name" value="FAD/NAD-binding_dom"/>
</dbReference>
<dbReference type="InterPro" id="IPR015904">
    <property type="entry name" value="Sulphide_quinone_reductase"/>
</dbReference>
<protein>
    <recommendedName>
        <fullName evidence="15">Sulfide:quinone oxidoreductase, mitochondrial</fullName>
        <ecNumber evidence="14">1.8.5.8</ecNumber>
    </recommendedName>
    <alternativeName>
        <fullName evidence="16">Sulfide quinone oxidoreductase</fullName>
    </alternativeName>
</protein>
<evidence type="ECO:0000256" key="14">
    <source>
        <dbReference type="ARBA" id="ARBA00066447"/>
    </source>
</evidence>
<dbReference type="PANTHER" id="PTHR10632:SF2">
    <property type="entry name" value="SULFIDE:QUINONE OXIDOREDUCTASE, MITOCHONDRIAL"/>
    <property type="match status" value="1"/>
</dbReference>
<dbReference type="GO" id="GO:0070221">
    <property type="term" value="P:sulfide oxidation, using sulfide:quinone oxidoreductase"/>
    <property type="evidence" value="ECO:0007669"/>
    <property type="project" value="TreeGrafter"/>
</dbReference>
<accession>A0A5E4PKW1</accession>
<dbReference type="GO" id="GO:0048038">
    <property type="term" value="F:quinone binding"/>
    <property type="evidence" value="ECO:0007669"/>
    <property type="project" value="UniProtKB-KW"/>
</dbReference>
<comment type="catalytic activity">
    <reaction evidence="11">
        <text>a quinone + hydrogen sulfide + glutathione + H(+) = S-sulfanylglutathione + a quinol</text>
        <dbReference type="Rhea" id="RHEA:55156"/>
        <dbReference type="ChEBI" id="CHEBI:15378"/>
        <dbReference type="ChEBI" id="CHEBI:24646"/>
        <dbReference type="ChEBI" id="CHEBI:29919"/>
        <dbReference type="ChEBI" id="CHEBI:57925"/>
        <dbReference type="ChEBI" id="CHEBI:58905"/>
        <dbReference type="ChEBI" id="CHEBI:132124"/>
        <dbReference type="EC" id="1.8.5.8"/>
    </reaction>
    <physiologicalReaction direction="left-to-right" evidence="11">
        <dbReference type="Rhea" id="RHEA:55157"/>
    </physiologicalReaction>
</comment>
<name>A0A5E4PKW1_9NEOP</name>
<evidence type="ECO:0000256" key="5">
    <source>
        <dbReference type="ARBA" id="ARBA00022827"/>
    </source>
</evidence>
<reference evidence="18 19" key="1">
    <citation type="submission" date="2017-07" db="EMBL/GenBank/DDBJ databases">
        <authorList>
            <person name="Talla V."/>
            <person name="Backstrom N."/>
        </authorList>
    </citation>
    <scope>NUCLEOTIDE SEQUENCE [LARGE SCALE GENOMIC DNA]</scope>
</reference>
<evidence type="ECO:0000256" key="7">
    <source>
        <dbReference type="ARBA" id="ARBA00023002"/>
    </source>
</evidence>
<evidence type="ECO:0000256" key="8">
    <source>
        <dbReference type="ARBA" id="ARBA00023128"/>
    </source>
</evidence>
<comment type="catalytic activity">
    <reaction evidence="10">
        <text>ubiquinone-10 + hydrogen sulfide + glutathione + H(+) = S-sulfanylglutathione + ubiquinol-10</text>
        <dbReference type="Rhea" id="RHEA:62608"/>
        <dbReference type="ChEBI" id="CHEBI:15378"/>
        <dbReference type="ChEBI" id="CHEBI:29919"/>
        <dbReference type="ChEBI" id="CHEBI:46245"/>
        <dbReference type="ChEBI" id="CHEBI:57925"/>
        <dbReference type="ChEBI" id="CHEBI:58905"/>
        <dbReference type="ChEBI" id="CHEBI:64183"/>
    </reaction>
    <physiologicalReaction direction="left-to-right" evidence="10">
        <dbReference type="Rhea" id="RHEA:62609"/>
    </physiologicalReaction>
</comment>
<dbReference type="EC" id="1.8.5.8" evidence="14"/>
<comment type="similarity">
    <text evidence="13">Belongs to the SQRD family.</text>
</comment>
<gene>
    <name evidence="18" type="ORF">LSINAPIS_LOCUS357</name>
</gene>
<evidence type="ECO:0000313" key="19">
    <source>
        <dbReference type="Proteomes" id="UP000324832"/>
    </source>
</evidence>
<evidence type="ECO:0000256" key="2">
    <source>
        <dbReference type="ARBA" id="ARBA00004173"/>
    </source>
</evidence>
<comment type="function">
    <text evidence="12">Catalyzes the oxidation of hydrogen sulfide with the help of a quinone, such as ubiquinone-10, giving rise to thiosulfate and ultimately to sulfane (molecular sulfur) atoms. Requires an additional electron acceptor; can use sulfite, sulfide or cyanide (in vitro). It is believed the in vivo electron acceptor is glutathione.</text>
</comment>
<evidence type="ECO:0000256" key="1">
    <source>
        <dbReference type="ARBA" id="ARBA00001974"/>
    </source>
</evidence>
<evidence type="ECO:0000256" key="6">
    <source>
        <dbReference type="ARBA" id="ARBA00022946"/>
    </source>
</evidence>
<proteinExistence type="inferred from homology"/>
<comment type="catalytic activity">
    <reaction evidence="9">
        <text>ubiquinone-10 + hydrogen sulfide + sulfite + 2 H(+) = ubiquinol-10 + thiosulfate</text>
        <dbReference type="Rhea" id="RHEA:38359"/>
        <dbReference type="ChEBI" id="CHEBI:15378"/>
        <dbReference type="ChEBI" id="CHEBI:17359"/>
        <dbReference type="ChEBI" id="CHEBI:29919"/>
        <dbReference type="ChEBI" id="CHEBI:33542"/>
        <dbReference type="ChEBI" id="CHEBI:46245"/>
        <dbReference type="ChEBI" id="CHEBI:64183"/>
    </reaction>
    <physiologicalReaction direction="left-to-right" evidence="9">
        <dbReference type="Rhea" id="RHEA:38360"/>
    </physiologicalReaction>
</comment>
<dbReference type="Gene3D" id="3.50.50.60">
    <property type="entry name" value="FAD/NAD(P)-binding domain"/>
    <property type="match status" value="2"/>
</dbReference>
<keyword evidence="8" id="KW-0496">Mitochondrion</keyword>
<keyword evidence="3" id="KW-0285">Flavoprotein</keyword>